<sequence>MIDLALECAAVFLREETMLNHKTPYTSEADKIDKEIPCSPPPDVANGETIVWGEGLLLEYRCKPEFFPVGITHGACDLSTGKWTIDPPVCAESGCPELTPPTHGVVNLDVSGGIASFVCRQGYFLLGDETLVCEQGQWKGTFPLCTETATPNKRTKTRKKKARTEKKEEKQFSLELSDETCFYSAVSPPPIDNAVVNTEYQMNDRLQRYVMVATYTCMGGFRLRNTANAQLFCRNLVWGADVLPECIAEDDQCEIDNGGCDHFCTPQGKNRYACSCHEGYNLASDAKTCKDANECAIDNGGCEQECFNTVGSYFCSCQDGFIPKGSSCIGFQALRQAWGVSGGARIRSRGIPADLRADSLPTVPPTPPFVNFSKTLRNSPHRTRKS</sequence>
<feature type="domain" description="Sushi" evidence="7">
    <location>
        <begin position="93"/>
        <end position="147"/>
    </location>
</feature>
<keyword evidence="3" id="KW-0677">Repeat</keyword>
<dbReference type="PROSITE" id="PS01187">
    <property type="entry name" value="EGF_CA"/>
    <property type="match status" value="1"/>
</dbReference>
<feature type="domain" description="Sushi" evidence="7">
    <location>
        <begin position="36"/>
        <end position="92"/>
    </location>
</feature>
<dbReference type="SMART" id="SM00181">
    <property type="entry name" value="EGF"/>
    <property type="match status" value="2"/>
</dbReference>
<evidence type="ECO:0000313" key="9">
    <source>
        <dbReference type="Proteomes" id="UP000735302"/>
    </source>
</evidence>
<keyword evidence="9" id="KW-1185">Reference proteome</keyword>
<dbReference type="SMART" id="SM00032">
    <property type="entry name" value="CCP"/>
    <property type="match status" value="3"/>
</dbReference>
<evidence type="ECO:0000256" key="3">
    <source>
        <dbReference type="ARBA" id="ARBA00022737"/>
    </source>
</evidence>
<organism evidence="8 9">
    <name type="scientific">Plakobranchus ocellatus</name>
    <dbReference type="NCBI Taxonomy" id="259542"/>
    <lineage>
        <taxon>Eukaryota</taxon>
        <taxon>Metazoa</taxon>
        <taxon>Spiralia</taxon>
        <taxon>Lophotrochozoa</taxon>
        <taxon>Mollusca</taxon>
        <taxon>Gastropoda</taxon>
        <taxon>Heterobranchia</taxon>
        <taxon>Euthyneura</taxon>
        <taxon>Panpulmonata</taxon>
        <taxon>Sacoglossa</taxon>
        <taxon>Placobranchoidea</taxon>
        <taxon>Plakobranchidae</taxon>
        <taxon>Plakobranchus</taxon>
    </lineage>
</organism>
<dbReference type="InterPro" id="IPR035976">
    <property type="entry name" value="Sushi/SCR/CCP_sf"/>
</dbReference>
<comment type="caution">
    <text evidence="8">The sequence shown here is derived from an EMBL/GenBank/DDBJ whole genome shotgun (WGS) entry which is preliminary data.</text>
</comment>
<dbReference type="GO" id="GO:0005509">
    <property type="term" value="F:calcium ion binding"/>
    <property type="evidence" value="ECO:0007669"/>
    <property type="project" value="InterPro"/>
</dbReference>
<feature type="region of interest" description="Disordered" evidence="6">
    <location>
        <begin position="357"/>
        <end position="386"/>
    </location>
</feature>
<dbReference type="Pfam" id="PF14670">
    <property type="entry name" value="FXa_inhibition"/>
    <property type="match status" value="1"/>
</dbReference>
<dbReference type="SUPFAM" id="SSF57535">
    <property type="entry name" value="Complement control module/SCR domain"/>
    <property type="match status" value="2"/>
</dbReference>
<dbReference type="Proteomes" id="UP000735302">
    <property type="component" value="Unassembled WGS sequence"/>
</dbReference>
<comment type="caution">
    <text evidence="5">Lacks conserved residue(s) required for the propagation of feature annotation.</text>
</comment>
<keyword evidence="4" id="KW-1015">Disulfide bond</keyword>
<dbReference type="FunFam" id="2.10.25.10:FF:000037">
    <property type="entry name" value="Signal peptide, CUB domain and EGF-like domain-containing 2"/>
    <property type="match status" value="1"/>
</dbReference>
<evidence type="ECO:0000256" key="4">
    <source>
        <dbReference type="ARBA" id="ARBA00023157"/>
    </source>
</evidence>
<keyword evidence="1" id="KW-0245">EGF-like domain</keyword>
<dbReference type="CDD" id="cd00033">
    <property type="entry name" value="CCP"/>
    <property type="match status" value="2"/>
</dbReference>
<dbReference type="InterPro" id="IPR009030">
    <property type="entry name" value="Growth_fac_rcpt_cys_sf"/>
</dbReference>
<proteinExistence type="predicted"/>
<keyword evidence="2" id="KW-0732">Signal</keyword>
<dbReference type="Gene3D" id="2.10.25.10">
    <property type="entry name" value="Laminin"/>
    <property type="match status" value="2"/>
</dbReference>
<evidence type="ECO:0000256" key="1">
    <source>
        <dbReference type="ARBA" id="ARBA00022536"/>
    </source>
</evidence>
<dbReference type="Gene3D" id="2.10.70.10">
    <property type="entry name" value="Complement Module, domain 1"/>
    <property type="match status" value="3"/>
</dbReference>
<dbReference type="CDD" id="cd00054">
    <property type="entry name" value="EGF_CA"/>
    <property type="match status" value="1"/>
</dbReference>
<dbReference type="InterPro" id="IPR050751">
    <property type="entry name" value="ECM_structural_protein"/>
</dbReference>
<dbReference type="InterPro" id="IPR018097">
    <property type="entry name" value="EGF_Ca-bd_CS"/>
</dbReference>
<dbReference type="PROSITE" id="PS01186">
    <property type="entry name" value="EGF_2"/>
    <property type="match status" value="1"/>
</dbReference>
<accession>A0AAV3XWN4</accession>
<dbReference type="InterPro" id="IPR000436">
    <property type="entry name" value="Sushi_SCR_CCP_dom"/>
</dbReference>
<name>A0AAV3XWN4_9GAST</name>
<evidence type="ECO:0000259" key="7">
    <source>
        <dbReference type="PROSITE" id="PS50923"/>
    </source>
</evidence>
<dbReference type="SUPFAM" id="SSF57184">
    <property type="entry name" value="Growth factor receptor domain"/>
    <property type="match status" value="1"/>
</dbReference>
<dbReference type="PANTHER" id="PTHR24034">
    <property type="entry name" value="EGF-LIKE DOMAIN-CONTAINING PROTEIN"/>
    <property type="match status" value="1"/>
</dbReference>
<dbReference type="PANTHER" id="PTHR24034:SF209">
    <property type="entry name" value="EGF-LIKE DOMAIN-CONTAINING PROTEIN"/>
    <property type="match status" value="1"/>
</dbReference>
<dbReference type="AlphaFoldDB" id="A0AAV3XWN4"/>
<dbReference type="PROSITE" id="PS50923">
    <property type="entry name" value="SUSHI"/>
    <property type="match status" value="2"/>
</dbReference>
<evidence type="ECO:0000256" key="6">
    <source>
        <dbReference type="SAM" id="MobiDB-lite"/>
    </source>
</evidence>
<dbReference type="EMBL" id="BLXT01000208">
    <property type="protein sequence ID" value="GFN75029.1"/>
    <property type="molecule type" value="Genomic_DNA"/>
</dbReference>
<reference evidence="8 9" key="1">
    <citation type="journal article" date="2021" name="Elife">
        <title>Chloroplast acquisition without the gene transfer in kleptoplastic sea slugs, Plakobranchus ocellatus.</title>
        <authorList>
            <person name="Maeda T."/>
            <person name="Takahashi S."/>
            <person name="Yoshida T."/>
            <person name="Shimamura S."/>
            <person name="Takaki Y."/>
            <person name="Nagai Y."/>
            <person name="Toyoda A."/>
            <person name="Suzuki Y."/>
            <person name="Arimoto A."/>
            <person name="Ishii H."/>
            <person name="Satoh N."/>
            <person name="Nishiyama T."/>
            <person name="Hasebe M."/>
            <person name="Maruyama T."/>
            <person name="Minagawa J."/>
            <person name="Obokata J."/>
            <person name="Shigenobu S."/>
        </authorList>
    </citation>
    <scope>NUCLEOTIDE SEQUENCE [LARGE SCALE GENOMIC DNA]</scope>
</reference>
<dbReference type="Pfam" id="PF00084">
    <property type="entry name" value="Sushi"/>
    <property type="match status" value="1"/>
</dbReference>
<protein>
    <submittedName>
        <fullName evidence="8">Signal peptide, cub and egf-like domain-containing protein 2</fullName>
    </submittedName>
</protein>
<keyword evidence="5" id="KW-0768">Sushi</keyword>
<dbReference type="InterPro" id="IPR000742">
    <property type="entry name" value="EGF"/>
</dbReference>
<gene>
    <name evidence="8" type="ORF">PoB_000153500</name>
</gene>
<evidence type="ECO:0000256" key="2">
    <source>
        <dbReference type="ARBA" id="ARBA00022729"/>
    </source>
</evidence>
<dbReference type="SMART" id="SM00179">
    <property type="entry name" value="EGF_CA"/>
    <property type="match status" value="2"/>
</dbReference>
<dbReference type="InterPro" id="IPR001881">
    <property type="entry name" value="EGF-like_Ca-bd_dom"/>
</dbReference>
<evidence type="ECO:0000256" key="5">
    <source>
        <dbReference type="PROSITE-ProRule" id="PRU00302"/>
    </source>
</evidence>
<evidence type="ECO:0000313" key="8">
    <source>
        <dbReference type="EMBL" id="GFN75029.1"/>
    </source>
</evidence>